<dbReference type="InterPro" id="IPR004589">
    <property type="entry name" value="DNA_helicase_ATP-dep_RecQ"/>
</dbReference>
<keyword evidence="14" id="KW-0413">Isomerase</keyword>
<dbReference type="RefSeq" id="WP_344904567.1">
    <property type="nucleotide sequence ID" value="NZ_BAAAYO010000002.1"/>
</dbReference>
<comment type="cofactor">
    <cofactor evidence="1">
        <name>Mg(2+)</name>
        <dbReference type="ChEBI" id="CHEBI:18420"/>
    </cofactor>
</comment>
<dbReference type="Pfam" id="PF00570">
    <property type="entry name" value="HRDC"/>
    <property type="match status" value="1"/>
</dbReference>
<evidence type="ECO:0000256" key="16">
    <source>
        <dbReference type="NCBIfam" id="TIGR01389"/>
    </source>
</evidence>
<dbReference type="EC" id="5.6.2.4" evidence="16"/>
<evidence type="ECO:0000256" key="9">
    <source>
        <dbReference type="ARBA" id="ARBA00022833"/>
    </source>
</evidence>
<evidence type="ECO:0000256" key="14">
    <source>
        <dbReference type="ARBA" id="ARBA00023235"/>
    </source>
</evidence>
<accession>A0ABV5W8H7</accession>
<evidence type="ECO:0000313" key="21">
    <source>
        <dbReference type="Proteomes" id="UP001589619"/>
    </source>
</evidence>
<dbReference type="Gene3D" id="1.10.150.80">
    <property type="entry name" value="HRDC domain"/>
    <property type="match status" value="1"/>
</dbReference>
<dbReference type="InterPro" id="IPR027417">
    <property type="entry name" value="P-loop_NTPase"/>
</dbReference>
<dbReference type="InterPro" id="IPR002121">
    <property type="entry name" value="HRDC_dom"/>
</dbReference>
<keyword evidence="7" id="KW-0378">Hydrolase</keyword>
<keyword evidence="8 20" id="KW-0347">Helicase</keyword>
<evidence type="ECO:0000256" key="6">
    <source>
        <dbReference type="ARBA" id="ARBA00022763"/>
    </source>
</evidence>
<evidence type="ECO:0000259" key="18">
    <source>
        <dbReference type="PROSITE" id="PS51192"/>
    </source>
</evidence>
<evidence type="ECO:0000256" key="10">
    <source>
        <dbReference type="ARBA" id="ARBA00022840"/>
    </source>
</evidence>
<feature type="domain" description="Helicase C-terminal" evidence="19">
    <location>
        <begin position="220"/>
        <end position="367"/>
    </location>
</feature>
<dbReference type="InterPro" id="IPR014001">
    <property type="entry name" value="Helicase_ATP-bd"/>
</dbReference>
<evidence type="ECO:0000256" key="5">
    <source>
        <dbReference type="ARBA" id="ARBA00022741"/>
    </source>
</evidence>
<keyword evidence="5" id="KW-0547">Nucleotide-binding</keyword>
<dbReference type="PANTHER" id="PTHR13710:SF105">
    <property type="entry name" value="ATP-DEPENDENT DNA HELICASE Q1"/>
    <property type="match status" value="1"/>
</dbReference>
<dbReference type="InterPro" id="IPR006293">
    <property type="entry name" value="DNA_helicase_ATP-dep_RecQ_bac"/>
</dbReference>
<keyword evidence="4" id="KW-0479">Metal-binding</keyword>
<dbReference type="Gene3D" id="3.40.50.300">
    <property type="entry name" value="P-loop containing nucleotide triphosphate hydrolases"/>
    <property type="match status" value="2"/>
</dbReference>
<dbReference type="SUPFAM" id="SSF46785">
    <property type="entry name" value="Winged helix' DNA-binding domain"/>
    <property type="match status" value="1"/>
</dbReference>
<keyword evidence="11" id="KW-0238">DNA-binding</keyword>
<dbReference type="InterPro" id="IPR018982">
    <property type="entry name" value="RQC_domain"/>
</dbReference>
<dbReference type="SUPFAM" id="SSF47819">
    <property type="entry name" value="HRDC-like"/>
    <property type="match status" value="1"/>
</dbReference>
<dbReference type="Pfam" id="PF00271">
    <property type="entry name" value="Helicase_C"/>
    <property type="match status" value="1"/>
</dbReference>
<dbReference type="InterPro" id="IPR032284">
    <property type="entry name" value="RecQ_Zn-bd"/>
</dbReference>
<evidence type="ECO:0000256" key="13">
    <source>
        <dbReference type="ARBA" id="ARBA00023204"/>
    </source>
</evidence>
<evidence type="ECO:0000256" key="7">
    <source>
        <dbReference type="ARBA" id="ARBA00022801"/>
    </source>
</evidence>
<dbReference type="PROSITE" id="PS50967">
    <property type="entry name" value="HRDC"/>
    <property type="match status" value="1"/>
</dbReference>
<dbReference type="Gene3D" id="1.10.10.10">
    <property type="entry name" value="Winged helix-like DNA-binding domain superfamily/Winged helix DNA-binding domain"/>
    <property type="match status" value="1"/>
</dbReference>
<dbReference type="InterPro" id="IPR010997">
    <property type="entry name" value="HRDC-like_sf"/>
</dbReference>
<evidence type="ECO:0000259" key="19">
    <source>
        <dbReference type="PROSITE" id="PS51194"/>
    </source>
</evidence>
<comment type="caution">
    <text evidence="20">The sequence shown here is derived from an EMBL/GenBank/DDBJ whole genome shotgun (WGS) entry which is preliminary data.</text>
</comment>
<evidence type="ECO:0000256" key="1">
    <source>
        <dbReference type="ARBA" id="ARBA00001946"/>
    </source>
</evidence>
<dbReference type="InterPro" id="IPR036388">
    <property type="entry name" value="WH-like_DNA-bd_sf"/>
</dbReference>
<dbReference type="PROSITE" id="PS51194">
    <property type="entry name" value="HELICASE_CTER"/>
    <property type="match status" value="1"/>
</dbReference>
<keyword evidence="9" id="KW-0862">Zinc</keyword>
<organism evidence="20 21">
    <name type="scientific">Paenibacillus hodogayensis</name>
    <dbReference type="NCBI Taxonomy" id="279208"/>
    <lineage>
        <taxon>Bacteria</taxon>
        <taxon>Bacillati</taxon>
        <taxon>Bacillota</taxon>
        <taxon>Bacilli</taxon>
        <taxon>Bacillales</taxon>
        <taxon>Paenibacillaceae</taxon>
        <taxon>Paenibacillus</taxon>
    </lineage>
</organism>
<dbReference type="InterPro" id="IPR044876">
    <property type="entry name" value="HRDC_dom_sf"/>
</dbReference>
<comment type="catalytic activity">
    <reaction evidence="15">
        <text>Couples ATP hydrolysis with the unwinding of duplex DNA by translocating in the 3'-5' direction.</text>
        <dbReference type="EC" id="5.6.2.4"/>
    </reaction>
</comment>
<dbReference type="Pfam" id="PF16124">
    <property type="entry name" value="RecQ_Zn_bind"/>
    <property type="match status" value="1"/>
</dbReference>
<dbReference type="SMART" id="SM00490">
    <property type="entry name" value="HELICc"/>
    <property type="match status" value="1"/>
</dbReference>
<keyword evidence="6" id="KW-0227">DNA damage</keyword>
<evidence type="ECO:0000256" key="4">
    <source>
        <dbReference type="ARBA" id="ARBA00022723"/>
    </source>
</evidence>
<dbReference type="GO" id="GO:0004386">
    <property type="term" value="F:helicase activity"/>
    <property type="evidence" value="ECO:0007669"/>
    <property type="project" value="UniProtKB-KW"/>
</dbReference>
<evidence type="ECO:0000256" key="12">
    <source>
        <dbReference type="ARBA" id="ARBA00023172"/>
    </source>
</evidence>
<feature type="domain" description="Helicase ATP-binding" evidence="18">
    <location>
        <begin position="30"/>
        <end position="199"/>
    </location>
</feature>
<evidence type="ECO:0000313" key="20">
    <source>
        <dbReference type="EMBL" id="MFB9756887.1"/>
    </source>
</evidence>
<comment type="similarity">
    <text evidence="3">Belongs to the helicase family. RecQ subfamily.</text>
</comment>
<gene>
    <name evidence="20" type="primary">recQ</name>
    <name evidence="20" type="ORF">ACFFNY_35420</name>
</gene>
<dbReference type="NCBIfam" id="TIGR01389">
    <property type="entry name" value="recQ"/>
    <property type="match status" value="1"/>
</dbReference>
<dbReference type="Pfam" id="PF00270">
    <property type="entry name" value="DEAD"/>
    <property type="match status" value="1"/>
</dbReference>
<dbReference type="PROSITE" id="PS51192">
    <property type="entry name" value="HELICASE_ATP_BIND_1"/>
    <property type="match status" value="1"/>
</dbReference>
<dbReference type="EMBL" id="JBHMAG010000029">
    <property type="protein sequence ID" value="MFB9756887.1"/>
    <property type="molecule type" value="Genomic_DNA"/>
</dbReference>
<dbReference type="Pfam" id="PF09382">
    <property type="entry name" value="RQC"/>
    <property type="match status" value="1"/>
</dbReference>
<dbReference type="SMART" id="SM00341">
    <property type="entry name" value="HRDC"/>
    <property type="match status" value="1"/>
</dbReference>
<keyword evidence="12" id="KW-0233">DNA recombination</keyword>
<sequence>MPAQAQEKARTILKTMFGYDRFRKGQEEIIAGVLDGRDSLAVMPTGAGKSICYQVPAAAMDGVTLVVSPLISLMKDQVDALNQTGIPTTFINSTLTVRELNERFREIAAGKYKLVYVAPERLESERFVRLLEQLTIPFVAVDEAHCVSQWGHDFRPSYMSISRLLDVIRPRPIIAAFTATATDKVKDDIVRHLRLDRPLRVTTGYARDNLSFFVLKGVDKKTYLADYVRNRAADSGIIYASTRREVEECCAYLLKLGVRAGRYHAGLTEEERARNQELFLYDELKVMVATNAFGMGIDKSNVRYVIHYNITKNVESYYQEAGRAGRDGQPGECILLYAPQDVMTQKFLIEQGESDESRKTIDYGNLHGMVEYAHTTECLQKYIVRYFGDAEGESCGRCSSCTDDREVADVTLEAQKIFSCVARMKQRFGITMTAKVLRGANDAKVRQFGFEQLPTYGAMRALKEKDIVNLINVLVADGYMKLTDSQYPVLTLTAEAKSVLEGKEKVFQRVTPVKRADSRIAEAGDEALFEKLRQLRKTFADRDKLPPYTIFHDATLRELCIVMPVSEEEMLEVKGIGRHKFLKYGQPFLDCIREHAAGTKRG</sequence>
<proteinExistence type="inferred from homology"/>
<dbReference type="InterPro" id="IPR036390">
    <property type="entry name" value="WH_DNA-bd_sf"/>
</dbReference>
<evidence type="ECO:0000256" key="2">
    <source>
        <dbReference type="ARBA" id="ARBA00001947"/>
    </source>
</evidence>
<keyword evidence="10" id="KW-0067">ATP-binding</keyword>
<evidence type="ECO:0000256" key="15">
    <source>
        <dbReference type="ARBA" id="ARBA00034617"/>
    </source>
</evidence>
<protein>
    <recommendedName>
        <fullName evidence="16">DNA helicase RecQ</fullName>
        <ecNumber evidence="16">5.6.2.4</ecNumber>
    </recommendedName>
</protein>
<keyword evidence="13" id="KW-0234">DNA repair</keyword>
<reference evidence="20 21" key="1">
    <citation type="submission" date="2024-09" db="EMBL/GenBank/DDBJ databases">
        <authorList>
            <person name="Sun Q."/>
            <person name="Mori K."/>
        </authorList>
    </citation>
    <scope>NUCLEOTIDE SEQUENCE [LARGE SCALE GENOMIC DNA]</scope>
    <source>
        <strain evidence="20 21">JCM 12520</strain>
    </source>
</reference>
<dbReference type="SMART" id="SM00487">
    <property type="entry name" value="DEXDc"/>
    <property type="match status" value="1"/>
</dbReference>
<dbReference type="SMART" id="SM00956">
    <property type="entry name" value="RQC"/>
    <property type="match status" value="1"/>
</dbReference>
<evidence type="ECO:0000256" key="3">
    <source>
        <dbReference type="ARBA" id="ARBA00005446"/>
    </source>
</evidence>
<dbReference type="NCBIfam" id="TIGR00614">
    <property type="entry name" value="recQ_fam"/>
    <property type="match status" value="1"/>
</dbReference>
<evidence type="ECO:0000256" key="8">
    <source>
        <dbReference type="ARBA" id="ARBA00022806"/>
    </source>
</evidence>
<dbReference type="CDD" id="cd17920">
    <property type="entry name" value="DEXHc_RecQ"/>
    <property type="match status" value="1"/>
</dbReference>
<dbReference type="SUPFAM" id="SSF52540">
    <property type="entry name" value="P-loop containing nucleoside triphosphate hydrolases"/>
    <property type="match status" value="1"/>
</dbReference>
<evidence type="ECO:0000259" key="17">
    <source>
        <dbReference type="PROSITE" id="PS50967"/>
    </source>
</evidence>
<dbReference type="InterPro" id="IPR001650">
    <property type="entry name" value="Helicase_C-like"/>
</dbReference>
<feature type="domain" description="HRDC" evidence="17">
    <location>
        <begin position="522"/>
        <end position="602"/>
    </location>
</feature>
<name>A0ABV5W8H7_9BACL</name>
<dbReference type="PANTHER" id="PTHR13710">
    <property type="entry name" value="DNA HELICASE RECQ FAMILY MEMBER"/>
    <property type="match status" value="1"/>
</dbReference>
<dbReference type="InterPro" id="IPR011545">
    <property type="entry name" value="DEAD/DEAH_box_helicase_dom"/>
</dbReference>
<evidence type="ECO:0000256" key="11">
    <source>
        <dbReference type="ARBA" id="ARBA00023125"/>
    </source>
</evidence>
<dbReference type="Proteomes" id="UP001589619">
    <property type="component" value="Unassembled WGS sequence"/>
</dbReference>
<comment type="cofactor">
    <cofactor evidence="2">
        <name>Zn(2+)</name>
        <dbReference type="ChEBI" id="CHEBI:29105"/>
    </cofactor>
</comment>
<keyword evidence="21" id="KW-1185">Reference proteome</keyword>